<reference evidence="2 3" key="1">
    <citation type="submission" date="2022-10" db="EMBL/GenBank/DDBJ databases">
        <title>Chitinophaga nivalis PC15 sp. nov., isolated from Pyeongchang county, South Korea.</title>
        <authorList>
            <person name="Trinh H.N."/>
        </authorList>
    </citation>
    <scope>NUCLEOTIDE SEQUENCE [LARGE SCALE GENOMIC DNA]</scope>
    <source>
        <strain evidence="2 3">PC14</strain>
    </source>
</reference>
<dbReference type="Proteomes" id="UP001207742">
    <property type="component" value="Unassembled WGS sequence"/>
</dbReference>
<keyword evidence="1" id="KW-0472">Membrane</keyword>
<feature type="transmembrane region" description="Helical" evidence="1">
    <location>
        <begin position="7"/>
        <end position="26"/>
    </location>
</feature>
<keyword evidence="3" id="KW-1185">Reference proteome</keyword>
<dbReference type="RefSeq" id="WP_264733015.1">
    <property type="nucleotide sequence ID" value="NZ_JAPDNR010000001.1"/>
</dbReference>
<accession>A0ABT3IQF3</accession>
<keyword evidence="1" id="KW-0812">Transmembrane</keyword>
<proteinExistence type="predicted"/>
<dbReference type="EMBL" id="JAPDNS010000002">
    <property type="protein sequence ID" value="MCW3486199.1"/>
    <property type="molecule type" value="Genomic_DNA"/>
</dbReference>
<evidence type="ECO:0000256" key="1">
    <source>
        <dbReference type="SAM" id="Phobius"/>
    </source>
</evidence>
<evidence type="ECO:0000313" key="3">
    <source>
        <dbReference type="Proteomes" id="UP001207742"/>
    </source>
</evidence>
<keyword evidence="1" id="KW-1133">Transmembrane helix</keyword>
<comment type="caution">
    <text evidence="2">The sequence shown here is derived from an EMBL/GenBank/DDBJ whole genome shotgun (WGS) entry which is preliminary data.</text>
</comment>
<gene>
    <name evidence="2" type="ORF">OL497_20015</name>
</gene>
<evidence type="ECO:0000313" key="2">
    <source>
        <dbReference type="EMBL" id="MCW3486199.1"/>
    </source>
</evidence>
<organism evidence="2 3">
    <name type="scientific">Chitinophaga nivalis</name>
    <dbReference type="NCBI Taxonomy" id="2991709"/>
    <lineage>
        <taxon>Bacteria</taxon>
        <taxon>Pseudomonadati</taxon>
        <taxon>Bacteroidota</taxon>
        <taxon>Chitinophagia</taxon>
        <taxon>Chitinophagales</taxon>
        <taxon>Chitinophagaceae</taxon>
        <taxon>Chitinophaga</taxon>
    </lineage>
</organism>
<sequence length="356" mass="40991">MVTLKKTFFIILSIISSSALIIYTLYSLTDIPNTNNNFKRDIIQPPATLLHSAPKNKNIQSICGITDQYLYFQNTDLKTLTITQKNIENQYTKELKVNPKEILDRTFEVKIDSPYIYIYVDSKPIIFSYSLINDSLLSSFHPPALFTRGVGINGNKFFIRGFDTLLKSRDQIFMASDSINSFSKKEKNISERMDDGGIATDGELLYDTKNGLLIYTSFYSNRILCMDTSINIKYKGKTIDQTNTFQAQSGELKYKTGKTTIQTNSSPSRLINLASVLNNGKLYILSLLKADNQTEKEFNRNDILDVYETITGKYKYSIKIPFYKRQKILYFDIKDNFLVAVYREYIVTYRLPIPNH</sequence>
<name>A0ABT3IQF3_9BACT</name>
<protein>
    <submittedName>
        <fullName evidence="2">Uncharacterized protein</fullName>
    </submittedName>
</protein>